<dbReference type="Gene3D" id="1.20.930.20">
    <property type="entry name" value="Adaptor protein Cbl, N-terminal domain"/>
    <property type="match status" value="1"/>
</dbReference>
<proteinExistence type="predicted"/>
<dbReference type="InterPro" id="IPR011989">
    <property type="entry name" value="ARM-like"/>
</dbReference>
<sequence>MSSSIEEKRIEDELSYPILLAERVRSAVDESESFKAECAEVGKQVDRLSQMLRTVVRFTTPAQSLYERPIRRVVSEVSKNLERSLTLVRKCKRQSVLRRVVTIVSAADFRKLLNLLDASVGDMRWLLSIFDSENGGTSGGIVLTLPPIASNDPILSWVWSYIAAIQMGQLSDRIEAAIELAFLAKDNDRNKKIIVEEGGVPPLLKLLKETASSEAQSAAATALYNIANDQERVRVIVSELGVPTIVNVLSDSIMKVQIQVASLVARMAEHDALAQDDFARENVIRPLVTLLSFETFVDDPRANSGKQSIHTIVQINKEMEKNSFVGLKNYRPYLYSESSSSRSGQNRKDRENEKPEVKIKLKIACAEALWMLARGSVANSRRISETKGLLCLAKLVEMEQGELQFNCLMTIMEITAAAESNADLRRAAFKTNSPAAKAVVDQLLRVIKDLDSPTLQIPAIKSIGSLARTFPARETRVIGPLVAHLSHRNQEVATEAAIALQKFASPENFLCTEHSKAIIEFNAVPPLMRLLRGNDRTQLHGLVLLCYLALHAGNSEALEQARVVTALEGADRTVVAQHPELKELVSEALYHLNLYHAGVHPQRQAYAP</sequence>
<feature type="domain" description="DUF7792" evidence="3">
    <location>
        <begin position="11"/>
        <end position="131"/>
    </location>
</feature>
<protein>
    <recommendedName>
        <fullName evidence="3">DUF7792 domain-containing protein</fullName>
    </recommendedName>
</protein>
<dbReference type="Pfam" id="PF00514">
    <property type="entry name" value="Arm"/>
    <property type="match status" value="1"/>
</dbReference>
<accession>A0AAP0M021</accession>
<keyword evidence="5" id="KW-1185">Reference proteome</keyword>
<dbReference type="AlphaFoldDB" id="A0AAP0M021"/>
<gene>
    <name evidence="4" type="ORF">WN944_020265</name>
</gene>
<dbReference type="Gene3D" id="1.25.10.10">
    <property type="entry name" value="Leucine-rich Repeat Variant"/>
    <property type="match status" value="2"/>
</dbReference>
<dbReference type="EMBL" id="JBCGBO010000007">
    <property type="protein sequence ID" value="KAK9188860.1"/>
    <property type="molecule type" value="Genomic_DNA"/>
</dbReference>
<dbReference type="InterPro" id="IPR036537">
    <property type="entry name" value="Adaptor_Cbl_N_dom_sf"/>
</dbReference>
<evidence type="ECO:0000259" key="3">
    <source>
        <dbReference type="Pfam" id="PF25055"/>
    </source>
</evidence>
<evidence type="ECO:0000256" key="2">
    <source>
        <dbReference type="PROSITE-ProRule" id="PRU00259"/>
    </source>
</evidence>
<evidence type="ECO:0000313" key="5">
    <source>
        <dbReference type="Proteomes" id="UP001428341"/>
    </source>
</evidence>
<dbReference type="Pfam" id="PF25055">
    <property type="entry name" value="DUF7792"/>
    <property type="match status" value="1"/>
</dbReference>
<dbReference type="SMART" id="SM00185">
    <property type="entry name" value="ARM"/>
    <property type="match status" value="4"/>
</dbReference>
<dbReference type="InterPro" id="IPR056694">
    <property type="entry name" value="DUF7792"/>
</dbReference>
<dbReference type="PANTHER" id="PTHR46168:SF1">
    <property type="entry name" value="ARMADILLO REPEAT ONLY 4"/>
    <property type="match status" value="1"/>
</dbReference>
<dbReference type="PROSITE" id="PS50176">
    <property type="entry name" value="ARM_REPEAT"/>
    <property type="match status" value="1"/>
</dbReference>
<dbReference type="PANTHER" id="PTHR46168">
    <property type="entry name" value="ARMADILLO REPEAT ONLY 4"/>
    <property type="match status" value="1"/>
</dbReference>
<evidence type="ECO:0000313" key="4">
    <source>
        <dbReference type="EMBL" id="KAK9188860.1"/>
    </source>
</evidence>
<name>A0AAP0M021_9ROSI</name>
<dbReference type="InterPro" id="IPR000225">
    <property type="entry name" value="Armadillo"/>
</dbReference>
<organism evidence="4 5">
    <name type="scientific">Citrus x changshan-huyou</name>
    <dbReference type="NCBI Taxonomy" id="2935761"/>
    <lineage>
        <taxon>Eukaryota</taxon>
        <taxon>Viridiplantae</taxon>
        <taxon>Streptophyta</taxon>
        <taxon>Embryophyta</taxon>
        <taxon>Tracheophyta</taxon>
        <taxon>Spermatophyta</taxon>
        <taxon>Magnoliopsida</taxon>
        <taxon>eudicotyledons</taxon>
        <taxon>Gunneridae</taxon>
        <taxon>Pentapetalae</taxon>
        <taxon>rosids</taxon>
        <taxon>malvids</taxon>
        <taxon>Sapindales</taxon>
        <taxon>Rutaceae</taxon>
        <taxon>Aurantioideae</taxon>
        <taxon>Citrus</taxon>
    </lineage>
</organism>
<dbReference type="InterPro" id="IPR016024">
    <property type="entry name" value="ARM-type_fold"/>
</dbReference>
<comment type="caution">
    <text evidence="4">The sequence shown here is derived from an EMBL/GenBank/DDBJ whole genome shotgun (WGS) entry which is preliminary data.</text>
</comment>
<evidence type="ECO:0000256" key="1">
    <source>
        <dbReference type="ARBA" id="ARBA00022737"/>
    </source>
</evidence>
<keyword evidence="1" id="KW-0677">Repeat</keyword>
<dbReference type="SUPFAM" id="SSF48371">
    <property type="entry name" value="ARM repeat"/>
    <property type="match status" value="1"/>
</dbReference>
<feature type="repeat" description="ARM" evidence="2">
    <location>
        <begin position="198"/>
        <end position="241"/>
    </location>
</feature>
<dbReference type="GO" id="GO:0007166">
    <property type="term" value="P:cell surface receptor signaling pathway"/>
    <property type="evidence" value="ECO:0007669"/>
    <property type="project" value="InterPro"/>
</dbReference>
<dbReference type="Proteomes" id="UP001428341">
    <property type="component" value="Unassembled WGS sequence"/>
</dbReference>
<reference evidence="4 5" key="1">
    <citation type="submission" date="2024-05" db="EMBL/GenBank/DDBJ databases">
        <title>Haplotype-resolved chromosome-level genome assembly of Huyou (Citrus changshanensis).</title>
        <authorList>
            <person name="Miao C."/>
            <person name="Chen W."/>
            <person name="Wu Y."/>
            <person name="Wang L."/>
            <person name="Zhao S."/>
            <person name="Grierson D."/>
            <person name="Xu C."/>
            <person name="Chen K."/>
        </authorList>
    </citation>
    <scope>NUCLEOTIDE SEQUENCE [LARGE SCALE GENOMIC DNA]</scope>
    <source>
        <strain evidence="4">01-14</strain>
        <tissue evidence="4">Leaf</tissue>
    </source>
</reference>